<dbReference type="AlphaFoldDB" id="A0A1S9D5C0"/>
<dbReference type="Gene3D" id="1.20.1270.60">
    <property type="entry name" value="Arfaptin homology (AH) domain/BAR domain"/>
    <property type="match status" value="1"/>
</dbReference>
<dbReference type="SMART" id="SM00312">
    <property type="entry name" value="PX"/>
    <property type="match status" value="1"/>
</dbReference>
<keyword evidence="6" id="KW-0963">Cytoplasm</keyword>
<feature type="compositionally biased region" description="Basic residues" evidence="12">
    <location>
        <begin position="38"/>
        <end position="50"/>
    </location>
</feature>
<evidence type="ECO:0000256" key="11">
    <source>
        <dbReference type="SAM" id="Coils"/>
    </source>
</evidence>
<evidence type="ECO:0000256" key="5">
    <source>
        <dbReference type="ARBA" id="ARBA00022448"/>
    </source>
</evidence>
<feature type="coiled-coil region" evidence="11">
    <location>
        <begin position="441"/>
        <end position="468"/>
    </location>
</feature>
<dbReference type="eggNOG" id="KOG2273">
    <property type="taxonomic scope" value="Eukaryota"/>
</dbReference>
<dbReference type="VEuPathDB" id="FungiDB:AO090009000311"/>
<dbReference type="FunFam" id="1.20.1270.60:FF:000022">
    <property type="entry name" value="Sorting nexin 3 protein"/>
    <property type="match status" value="1"/>
</dbReference>
<dbReference type="InterPro" id="IPR036871">
    <property type="entry name" value="PX_dom_sf"/>
</dbReference>
<sequence length="559" mass="61506">MDLDAGDSPWGDVPSQSTGNHAREQSSQQTTSTGPRSPVRRGPRGIRKISAHATKLEAVDDTLDPLGPLGDKADETSPAAVEQAPVPPQKEAFAGRNVRPTSSASQTSSGAGMVDSVNLEEDGAGFRNPPPVQPPSDADSSKRQSEPSISIEKAAKPTFEITVGDPHKVGDLTSSHIVYQTTSKAYRQPEFAVSRRYRDFLWLYNSMHNNNPGVVVPPPPEKQAVGRFDTNFVESRRAALERMLNKIAAHPILQHDGDLKIFLESETFNLDIKNKENREPDLGQSKGMFSSFGINVGGGSKFVEHDDWFHDRKIYLDALENQLKALMKSIDTVVAQRKGLAEAAGDFSASLHALAAVELSPALSSPLVGLSDLQLRIKELYERQAQQDVLTLGITIDEYLRLIGSVKTAFSQRQKAFHSWHAAESEMQKRKHTQEKLLRQGKTQQDRLNQVNADVADAERKVHQARLLFEDMGRLMRNELQRFEKEKVEDFKSGVETFLESAVEAQKELIELWETFLLQLDAGEEGNPFYAPAADAPAESATEGTTTEAASSAAAEEEA</sequence>
<evidence type="ECO:0000256" key="6">
    <source>
        <dbReference type="ARBA" id="ARBA00022490"/>
    </source>
</evidence>
<dbReference type="GO" id="GO:0035091">
    <property type="term" value="F:phosphatidylinositol binding"/>
    <property type="evidence" value="ECO:0007669"/>
    <property type="project" value="InterPro"/>
</dbReference>
<feature type="compositionally biased region" description="Low complexity" evidence="12">
    <location>
        <begin position="101"/>
        <end position="112"/>
    </location>
</feature>
<keyword evidence="8" id="KW-0653">Protein transport</keyword>
<dbReference type="InterPro" id="IPR027267">
    <property type="entry name" value="AH/BAR_dom_sf"/>
</dbReference>
<feature type="compositionally biased region" description="Polar residues" evidence="12">
    <location>
        <begin position="14"/>
        <end position="33"/>
    </location>
</feature>
<evidence type="ECO:0000256" key="4">
    <source>
        <dbReference type="ARBA" id="ARBA00010883"/>
    </source>
</evidence>
<feature type="region of interest" description="Disordered" evidence="12">
    <location>
        <begin position="1"/>
        <end position="159"/>
    </location>
</feature>
<comment type="subcellular location">
    <subcellularLocation>
        <location evidence="2">Cytoplasm</location>
    </subcellularLocation>
    <subcellularLocation>
        <location evidence="3">Golgi apparatus</location>
    </subcellularLocation>
    <subcellularLocation>
        <location evidence="1">Membrane</location>
        <topology evidence="1">Peripheral membrane protein</topology>
        <orientation evidence="1">Cytoplasmic side</orientation>
    </subcellularLocation>
</comment>
<evidence type="ECO:0000256" key="7">
    <source>
        <dbReference type="ARBA" id="ARBA00022553"/>
    </source>
</evidence>
<evidence type="ECO:0000256" key="8">
    <source>
        <dbReference type="ARBA" id="ARBA00022927"/>
    </source>
</evidence>
<dbReference type="SUPFAM" id="SSF103657">
    <property type="entry name" value="BAR/IMD domain-like"/>
    <property type="match status" value="1"/>
</dbReference>
<keyword evidence="7" id="KW-0597">Phosphoprotein</keyword>
<evidence type="ECO:0000313" key="15">
    <source>
        <dbReference type="Proteomes" id="UP000190312"/>
    </source>
</evidence>
<dbReference type="Proteomes" id="UP000190312">
    <property type="component" value="Unassembled WGS sequence"/>
</dbReference>
<evidence type="ECO:0000256" key="9">
    <source>
        <dbReference type="ARBA" id="ARBA00023034"/>
    </source>
</evidence>
<protein>
    <submittedName>
        <fullName evidence="14">Vps5 domain-containing protein</fullName>
    </submittedName>
</protein>
<dbReference type="PROSITE" id="PS50195">
    <property type="entry name" value="PX"/>
    <property type="match status" value="1"/>
</dbReference>
<evidence type="ECO:0000256" key="12">
    <source>
        <dbReference type="SAM" id="MobiDB-lite"/>
    </source>
</evidence>
<dbReference type="PANTHER" id="PTHR10555:SF170">
    <property type="entry name" value="FI18122P1"/>
    <property type="match status" value="1"/>
</dbReference>
<reference evidence="14 15" key="1">
    <citation type="submission" date="2016-10" db="EMBL/GenBank/DDBJ databases">
        <title>Genome sequencing of Aspergillus oryzae BCC7051.</title>
        <authorList>
            <person name="Thammarongtham C."/>
            <person name="Vorapreeda T."/>
            <person name="Nookaew I."/>
            <person name="Srisuk T."/>
            <person name="Land M."/>
            <person name="Jeennor S."/>
            <person name="Laoteng K."/>
        </authorList>
    </citation>
    <scope>NUCLEOTIDE SEQUENCE [LARGE SCALE GENOMIC DNA]</scope>
    <source>
        <strain evidence="14 15">BCC7051</strain>
    </source>
</reference>
<evidence type="ECO:0000256" key="10">
    <source>
        <dbReference type="ARBA" id="ARBA00023136"/>
    </source>
</evidence>
<dbReference type="CDD" id="cd07627">
    <property type="entry name" value="BAR_Vps5p"/>
    <property type="match status" value="1"/>
</dbReference>
<dbReference type="GO" id="GO:0005829">
    <property type="term" value="C:cytosol"/>
    <property type="evidence" value="ECO:0007669"/>
    <property type="project" value="GOC"/>
</dbReference>
<dbReference type="SUPFAM" id="SSF64268">
    <property type="entry name" value="PX domain"/>
    <property type="match status" value="1"/>
</dbReference>
<dbReference type="GO" id="GO:0005794">
    <property type="term" value="C:Golgi apparatus"/>
    <property type="evidence" value="ECO:0007669"/>
    <property type="project" value="UniProtKB-SubCell"/>
</dbReference>
<dbReference type="EMBL" id="MKZY01000011">
    <property type="protein sequence ID" value="OOO04260.1"/>
    <property type="molecule type" value="Genomic_DNA"/>
</dbReference>
<feature type="domain" description="PX" evidence="13">
    <location>
        <begin position="157"/>
        <end position="269"/>
    </location>
</feature>
<dbReference type="GO" id="GO:0005768">
    <property type="term" value="C:endosome"/>
    <property type="evidence" value="ECO:0007669"/>
    <property type="project" value="TreeGrafter"/>
</dbReference>
<keyword evidence="10" id="KW-0472">Membrane</keyword>
<comment type="caution">
    <text evidence="14">The sequence shown here is derived from an EMBL/GenBank/DDBJ whole genome shotgun (WGS) entry which is preliminary data.</text>
</comment>
<evidence type="ECO:0000256" key="1">
    <source>
        <dbReference type="ARBA" id="ARBA00004287"/>
    </source>
</evidence>
<dbReference type="PANTHER" id="PTHR10555">
    <property type="entry name" value="SORTING NEXIN"/>
    <property type="match status" value="1"/>
</dbReference>
<dbReference type="InterPro" id="IPR035803">
    <property type="entry name" value="BAR_Vps5"/>
</dbReference>
<organism evidence="14 15">
    <name type="scientific">Aspergillus oryzae</name>
    <name type="common">Yellow koji mold</name>
    <dbReference type="NCBI Taxonomy" id="5062"/>
    <lineage>
        <taxon>Eukaryota</taxon>
        <taxon>Fungi</taxon>
        <taxon>Dikarya</taxon>
        <taxon>Ascomycota</taxon>
        <taxon>Pezizomycotina</taxon>
        <taxon>Eurotiomycetes</taxon>
        <taxon>Eurotiomycetidae</taxon>
        <taxon>Eurotiales</taxon>
        <taxon>Aspergillaceae</taxon>
        <taxon>Aspergillus</taxon>
        <taxon>Aspergillus subgen. Circumdati</taxon>
    </lineage>
</organism>
<dbReference type="OrthoDB" id="271164at2759"/>
<proteinExistence type="inferred from homology"/>
<dbReference type="GO" id="GO:0045053">
    <property type="term" value="P:protein retention in Golgi apparatus"/>
    <property type="evidence" value="ECO:0007669"/>
    <property type="project" value="TreeGrafter"/>
</dbReference>
<dbReference type="InterPro" id="IPR015404">
    <property type="entry name" value="Vps5_C"/>
</dbReference>
<accession>A0A1S9D5C0</accession>
<dbReference type="FunFam" id="3.30.1520.10:FF:000013">
    <property type="entry name" value="Putative Sorting nexin 3"/>
    <property type="match status" value="1"/>
</dbReference>
<gene>
    <name evidence="14" type="ORF">OAory_01051070</name>
</gene>
<dbReference type="Pfam" id="PF00787">
    <property type="entry name" value="PX"/>
    <property type="match status" value="1"/>
</dbReference>
<dbReference type="Gene3D" id="3.30.1520.10">
    <property type="entry name" value="Phox-like domain"/>
    <property type="match status" value="1"/>
</dbReference>
<dbReference type="InterPro" id="IPR001683">
    <property type="entry name" value="PX_dom"/>
</dbReference>
<evidence type="ECO:0000313" key="14">
    <source>
        <dbReference type="EMBL" id="OOO04260.1"/>
    </source>
</evidence>
<evidence type="ECO:0000256" key="2">
    <source>
        <dbReference type="ARBA" id="ARBA00004496"/>
    </source>
</evidence>
<dbReference type="GO" id="GO:0015031">
    <property type="term" value="P:protein transport"/>
    <property type="evidence" value="ECO:0007669"/>
    <property type="project" value="UniProtKB-KW"/>
</dbReference>
<evidence type="ECO:0000259" key="13">
    <source>
        <dbReference type="PROSITE" id="PS50195"/>
    </source>
</evidence>
<dbReference type="Pfam" id="PF09325">
    <property type="entry name" value="Vps5"/>
    <property type="match status" value="1"/>
</dbReference>
<dbReference type="GO" id="GO:0030904">
    <property type="term" value="C:retromer complex"/>
    <property type="evidence" value="ECO:0007669"/>
    <property type="project" value="UniProtKB-ARBA"/>
</dbReference>
<dbReference type="GO" id="GO:0042147">
    <property type="term" value="P:retrograde transport, endosome to Golgi"/>
    <property type="evidence" value="ECO:0007669"/>
    <property type="project" value="TreeGrafter"/>
</dbReference>
<keyword evidence="11" id="KW-0175">Coiled coil</keyword>
<keyword evidence="5" id="KW-0813">Transport</keyword>
<keyword evidence="9" id="KW-0333">Golgi apparatus</keyword>
<feature type="region of interest" description="Disordered" evidence="12">
    <location>
        <begin position="528"/>
        <end position="559"/>
    </location>
</feature>
<comment type="similarity">
    <text evidence="4">Belongs to the sorting nexin family.</text>
</comment>
<name>A0A1S9D5C0_ASPOZ</name>
<evidence type="ECO:0000256" key="3">
    <source>
        <dbReference type="ARBA" id="ARBA00004555"/>
    </source>
</evidence>